<dbReference type="Proteomes" id="UP000249061">
    <property type="component" value="Unassembled WGS sequence"/>
</dbReference>
<proteinExistence type="predicted"/>
<organism evidence="1 2">
    <name type="scientific">Archangium gephyra</name>
    <dbReference type="NCBI Taxonomy" id="48"/>
    <lineage>
        <taxon>Bacteria</taxon>
        <taxon>Pseudomonadati</taxon>
        <taxon>Myxococcota</taxon>
        <taxon>Myxococcia</taxon>
        <taxon>Myxococcales</taxon>
        <taxon>Cystobacterineae</taxon>
        <taxon>Archangiaceae</taxon>
        <taxon>Archangium</taxon>
    </lineage>
</organism>
<sequence>MKSLADMLGATLKQTGSAGALKPIWDRIVGDLVGRHTRPIRWEGSTLVVRCDAQAWSDALKPELPQVTRKLATALGESKALAIVLEVG</sequence>
<reference evidence="1 2" key="1">
    <citation type="submission" date="2017-08" db="EMBL/GenBank/DDBJ databases">
        <title>Infants hospitalized years apart are colonized by the same room-sourced microbial strains.</title>
        <authorList>
            <person name="Brooks B."/>
            <person name="Olm M.R."/>
            <person name="Firek B.A."/>
            <person name="Baker R."/>
            <person name="Thomas B.C."/>
            <person name="Morowitz M.J."/>
            <person name="Banfield J.F."/>
        </authorList>
    </citation>
    <scope>NUCLEOTIDE SEQUENCE [LARGE SCALE GENOMIC DNA]</scope>
    <source>
        <strain evidence="1">S2_003_000_R2_14</strain>
    </source>
</reference>
<dbReference type="InterPro" id="IPR007922">
    <property type="entry name" value="DciA-like"/>
</dbReference>
<protein>
    <recommendedName>
        <fullName evidence="3">DUF721 domain-containing protein</fullName>
    </recommendedName>
</protein>
<evidence type="ECO:0000313" key="1">
    <source>
        <dbReference type="EMBL" id="PZR17336.1"/>
    </source>
</evidence>
<gene>
    <name evidence="1" type="ORF">DI536_03140</name>
</gene>
<comment type="caution">
    <text evidence="1">The sequence shown here is derived from an EMBL/GenBank/DDBJ whole genome shotgun (WGS) entry which is preliminary data.</text>
</comment>
<name>A0A2W5TYE0_9BACT</name>
<dbReference type="AlphaFoldDB" id="A0A2W5TYE0"/>
<accession>A0A2W5TYE0</accession>
<dbReference type="EMBL" id="QFQP01000002">
    <property type="protein sequence ID" value="PZR17336.1"/>
    <property type="molecule type" value="Genomic_DNA"/>
</dbReference>
<dbReference type="Pfam" id="PF05258">
    <property type="entry name" value="DciA"/>
    <property type="match status" value="1"/>
</dbReference>
<evidence type="ECO:0000313" key="2">
    <source>
        <dbReference type="Proteomes" id="UP000249061"/>
    </source>
</evidence>
<evidence type="ECO:0008006" key="3">
    <source>
        <dbReference type="Google" id="ProtNLM"/>
    </source>
</evidence>